<reference evidence="1 2" key="1">
    <citation type="submission" date="2024-02" db="EMBL/GenBank/DDBJ databases">
        <authorList>
            <person name="Chen Y."/>
            <person name="Shah S."/>
            <person name="Dougan E. K."/>
            <person name="Thang M."/>
            <person name="Chan C."/>
        </authorList>
    </citation>
    <scope>NUCLEOTIDE SEQUENCE [LARGE SCALE GENOMIC DNA]</scope>
</reference>
<comment type="caution">
    <text evidence="1">The sequence shown here is derived from an EMBL/GenBank/DDBJ whole genome shotgun (WGS) entry which is preliminary data.</text>
</comment>
<evidence type="ECO:0000313" key="1">
    <source>
        <dbReference type="EMBL" id="CAK9076335.1"/>
    </source>
</evidence>
<dbReference type="EMBL" id="CAXAMN010023262">
    <property type="protein sequence ID" value="CAK9076335.1"/>
    <property type="molecule type" value="Genomic_DNA"/>
</dbReference>
<protein>
    <submittedName>
        <fullName evidence="1">Uncharacterized protein</fullName>
    </submittedName>
</protein>
<sequence>MVVRRTGRMKVPAFHPVIRASLFVSTFQSLQSAPPGCSNFLALVTCVFRGRKASGIKVDDRIQEGYILLKESCDVIYLPGLSMSWSHYCHKCRVKNEEFMLMCLATPLSLYYNEVFGYKELLDEHVKQEGFLEKIRANPQHPLFETKFSSNPSRVERIEENLGLATFATFGPYPPHATFKVLLATLLLP</sequence>
<evidence type="ECO:0000313" key="2">
    <source>
        <dbReference type="Proteomes" id="UP001642484"/>
    </source>
</evidence>
<accession>A0ABP0PJY9</accession>
<gene>
    <name evidence="1" type="ORF">CCMP2556_LOCUS37614</name>
</gene>
<name>A0ABP0PJY9_9DINO</name>
<proteinExistence type="predicted"/>
<keyword evidence="2" id="KW-1185">Reference proteome</keyword>
<organism evidence="1 2">
    <name type="scientific">Durusdinium trenchii</name>
    <dbReference type="NCBI Taxonomy" id="1381693"/>
    <lineage>
        <taxon>Eukaryota</taxon>
        <taxon>Sar</taxon>
        <taxon>Alveolata</taxon>
        <taxon>Dinophyceae</taxon>
        <taxon>Suessiales</taxon>
        <taxon>Symbiodiniaceae</taxon>
        <taxon>Durusdinium</taxon>
    </lineage>
</organism>
<dbReference type="Proteomes" id="UP001642484">
    <property type="component" value="Unassembled WGS sequence"/>
</dbReference>